<keyword evidence="4 7" id="KW-0812">Transmembrane</keyword>
<dbReference type="GO" id="GO:0016780">
    <property type="term" value="F:phosphotransferase activity, for other substituted phosphate groups"/>
    <property type="evidence" value="ECO:0007669"/>
    <property type="project" value="TreeGrafter"/>
</dbReference>
<proteinExistence type="inferred from homology"/>
<organism evidence="9 10">
    <name type="scientific">Mucilaginibacter corticis</name>
    <dbReference type="NCBI Taxonomy" id="2597670"/>
    <lineage>
        <taxon>Bacteria</taxon>
        <taxon>Pseudomonadati</taxon>
        <taxon>Bacteroidota</taxon>
        <taxon>Sphingobacteriia</taxon>
        <taxon>Sphingobacteriales</taxon>
        <taxon>Sphingobacteriaceae</taxon>
        <taxon>Mucilaginibacter</taxon>
    </lineage>
</organism>
<comment type="caution">
    <text evidence="9">The sequence shown here is derived from an EMBL/GenBank/DDBJ whole genome shotgun (WGS) entry which is preliminary data.</text>
</comment>
<gene>
    <name evidence="9" type="ORF">FO440_14745</name>
</gene>
<feature type="transmembrane region" description="Helical" evidence="7">
    <location>
        <begin position="80"/>
        <end position="97"/>
    </location>
</feature>
<keyword evidence="6 7" id="KW-0472">Membrane</keyword>
<dbReference type="PANTHER" id="PTHR30576">
    <property type="entry name" value="COLANIC BIOSYNTHESIS UDP-GLUCOSE LIPID CARRIER TRANSFERASE"/>
    <property type="match status" value="1"/>
</dbReference>
<protein>
    <submittedName>
        <fullName evidence="9">Exopolysaccharide biosynthesis polyprenyl glycosylphosphotransferase</fullName>
    </submittedName>
</protein>
<feature type="transmembrane region" description="Helical" evidence="7">
    <location>
        <begin position="103"/>
        <end position="126"/>
    </location>
</feature>
<keyword evidence="3 9" id="KW-0808">Transferase</keyword>
<evidence type="ECO:0000256" key="3">
    <source>
        <dbReference type="ARBA" id="ARBA00022679"/>
    </source>
</evidence>
<dbReference type="Pfam" id="PF02397">
    <property type="entry name" value="Bac_transf"/>
    <property type="match status" value="1"/>
</dbReference>
<dbReference type="OrthoDB" id="9808602at2"/>
<evidence type="ECO:0000256" key="4">
    <source>
        <dbReference type="ARBA" id="ARBA00022692"/>
    </source>
</evidence>
<dbReference type="RefSeq" id="WP_144249027.1">
    <property type="nucleotide sequence ID" value="NZ_VLPK01000002.1"/>
</dbReference>
<keyword evidence="10" id="KW-1185">Reference proteome</keyword>
<evidence type="ECO:0000259" key="8">
    <source>
        <dbReference type="Pfam" id="PF02397"/>
    </source>
</evidence>
<dbReference type="EMBL" id="VLPK01000002">
    <property type="protein sequence ID" value="TSJ40989.1"/>
    <property type="molecule type" value="Genomic_DNA"/>
</dbReference>
<evidence type="ECO:0000256" key="6">
    <source>
        <dbReference type="ARBA" id="ARBA00023136"/>
    </source>
</evidence>
<feature type="transmembrane region" description="Helical" evidence="7">
    <location>
        <begin position="270"/>
        <end position="291"/>
    </location>
</feature>
<evidence type="ECO:0000256" key="7">
    <source>
        <dbReference type="SAM" id="Phobius"/>
    </source>
</evidence>
<comment type="similarity">
    <text evidence="2">Belongs to the bacterial sugar transferase family.</text>
</comment>
<dbReference type="InterPro" id="IPR017475">
    <property type="entry name" value="EPS_sugar_tfrase"/>
</dbReference>
<dbReference type="GO" id="GO:0016020">
    <property type="term" value="C:membrane"/>
    <property type="evidence" value="ECO:0007669"/>
    <property type="project" value="UniProtKB-SubCell"/>
</dbReference>
<evidence type="ECO:0000313" key="9">
    <source>
        <dbReference type="EMBL" id="TSJ40989.1"/>
    </source>
</evidence>
<evidence type="ECO:0000256" key="1">
    <source>
        <dbReference type="ARBA" id="ARBA00004141"/>
    </source>
</evidence>
<dbReference type="NCBIfam" id="TIGR03025">
    <property type="entry name" value="EPS_sugtrans"/>
    <property type="match status" value="1"/>
</dbReference>
<evidence type="ECO:0000256" key="2">
    <source>
        <dbReference type="ARBA" id="ARBA00006464"/>
    </source>
</evidence>
<reference evidence="9 10" key="1">
    <citation type="submission" date="2019-07" db="EMBL/GenBank/DDBJ databases">
        <authorList>
            <person name="Huq M.A."/>
        </authorList>
    </citation>
    <scope>NUCLEOTIDE SEQUENCE [LARGE SCALE GENOMIC DNA]</scope>
    <source>
        <strain evidence="9 10">MAH-19</strain>
    </source>
</reference>
<feature type="domain" description="Bacterial sugar transferase" evidence="8">
    <location>
        <begin position="265"/>
        <end position="446"/>
    </location>
</feature>
<evidence type="ECO:0000313" key="10">
    <source>
        <dbReference type="Proteomes" id="UP000318733"/>
    </source>
</evidence>
<keyword evidence="5 7" id="KW-1133">Transmembrane helix</keyword>
<comment type="subcellular location">
    <subcellularLocation>
        <location evidence="1">Membrane</location>
        <topology evidence="1">Multi-pass membrane protein</topology>
    </subcellularLocation>
</comment>
<sequence>MRTRNLISLFFFSDIVLLCSLMTFVSYLHYDLTHAIIDPIKNLLLLFCFGWFVATLIFIEDVRNLKLGLSIVFRAQLKKMVVFVSIVAVGIITAKLNDFSRSVFFGTLGLFILSKFAISTWFYYYFSIRDQTNERPTIIIGNTKIGRELFRYYSKYSFIGLKPIGILDNSTPGNATNKIIGLITDFEEIYEREQFLEVIIALPLSEMDHIKAIIGNCERNGVKSHIVPNYFGSIDRVFKINILGSIPMLDLRSLPLDGYTNRFWKRAFDILVSLALITLLLPFMALVAIAIKLESRGPVFYKPTRLGLDMKPFVLYKFRTMYHSDDPLAGNVSTAKNDTRVTPLGKLLRKCNIDELPQLLNVILNQMSLVGPRPHRVNLNHSLKQKMNTYMVRHWVKPGITGWAQVNGWRGPTDSRLQYMARTLHDVWYIEHWSFWLDMYILLLTFCSRKALRNAF</sequence>
<dbReference type="Proteomes" id="UP000318733">
    <property type="component" value="Unassembled WGS sequence"/>
</dbReference>
<evidence type="ECO:0000256" key="5">
    <source>
        <dbReference type="ARBA" id="ARBA00022989"/>
    </source>
</evidence>
<accession>A0A556MMK1</accession>
<feature type="transmembrane region" description="Helical" evidence="7">
    <location>
        <begin position="7"/>
        <end position="28"/>
    </location>
</feature>
<dbReference type="AlphaFoldDB" id="A0A556MMK1"/>
<dbReference type="Gene3D" id="3.40.50.720">
    <property type="entry name" value="NAD(P)-binding Rossmann-like Domain"/>
    <property type="match status" value="1"/>
</dbReference>
<name>A0A556MMK1_9SPHI</name>
<feature type="transmembrane region" description="Helical" evidence="7">
    <location>
        <begin position="40"/>
        <end position="59"/>
    </location>
</feature>
<dbReference type="PANTHER" id="PTHR30576:SF0">
    <property type="entry name" value="UNDECAPRENYL-PHOSPHATE N-ACETYLGALACTOSAMINYL 1-PHOSPHATE TRANSFERASE-RELATED"/>
    <property type="match status" value="1"/>
</dbReference>
<dbReference type="Pfam" id="PF13727">
    <property type="entry name" value="CoA_binding_3"/>
    <property type="match status" value="1"/>
</dbReference>
<dbReference type="InterPro" id="IPR003362">
    <property type="entry name" value="Bact_transf"/>
</dbReference>